<dbReference type="Proteomes" id="UP000071561">
    <property type="component" value="Chromosome"/>
</dbReference>
<evidence type="ECO:0000313" key="3">
    <source>
        <dbReference type="Proteomes" id="UP000071561"/>
    </source>
</evidence>
<dbReference type="PROSITE" id="PS51257">
    <property type="entry name" value="PROKAR_LIPOPROTEIN"/>
    <property type="match status" value="1"/>
</dbReference>
<dbReference type="EMBL" id="CP014504">
    <property type="protein sequence ID" value="AMP97695.1"/>
    <property type="molecule type" value="Genomic_DNA"/>
</dbReference>
<protein>
    <recommendedName>
        <fullName evidence="4">Lipoprotein</fullName>
    </recommendedName>
</protein>
<feature type="chain" id="PRO_5007280233" description="Lipoprotein" evidence="1">
    <location>
        <begin position="20"/>
        <end position="218"/>
    </location>
</feature>
<evidence type="ECO:0000313" key="2">
    <source>
        <dbReference type="EMBL" id="AMP97695.1"/>
    </source>
</evidence>
<dbReference type="RefSeq" id="WP_068396617.1">
    <property type="nucleotide sequence ID" value="NZ_CP014504.1"/>
</dbReference>
<accession>A0A127V8W0</accession>
<proteinExistence type="predicted"/>
<name>A0A127V8W0_9SPHI</name>
<dbReference type="PATRIC" id="fig|188932.3.peg.772"/>
<keyword evidence="3" id="KW-1185">Reference proteome</keyword>
<organism evidence="2 3">
    <name type="scientific">Pedobacter cryoconitis</name>
    <dbReference type="NCBI Taxonomy" id="188932"/>
    <lineage>
        <taxon>Bacteria</taxon>
        <taxon>Pseudomonadati</taxon>
        <taxon>Bacteroidota</taxon>
        <taxon>Sphingobacteriia</taxon>
        <taxon>Sphingobacteriales</taxon>
        <taxon>Sphingobacteriaceae</taxon>
        <taxon>Pedobacter</taxon>
    </lineage>
</organism>
<keyword evidence="1" id="KW-0732">Signal</keyword>
<feature type="signal peptide" evidence="1">
    <location>
        <begin position="1"/>
        <end position="19"/>
    </location>
</feature>
<gene>
    <name evidence="2" type="ORF">AY601_0751</name>
</gene>
<reference evidence="2 3" key="1">
    <citation type="submission" date="2016-03" db="EMBL/GenBank/DDBJ databases">
        <title>Complete genome sequence of Pedobacter cryoconitis PAMC 27485.</title>
        <authorList>
            <person name="Lee J."/>
            <person name="Kim O.-S."/>
        </authorList>
    </citation>
    <scope>NUCLEOTIDE SEQUENCE [LARGE SCALE GENOMIC DNA]</scope>
    <source>
        <strain evidence="2 3">PAMC 27485</strain>
    </source>
</reference>
<dbReference type="OrthoDB" id="662966at2"/>
<dbReference type="KEGG" id="pcm:AY601_0751"/>
<evidence type="ECO:0008006" key="4">
    <source>
        <dbReference type="Google" id="ProtNLM"/>
    </source>
</evidence>
<sequence length="218" mass="24659" precursor="true">MKLKFTILFTALIAVSVVACKQKETTAEGATTTSKGAIIPDSVLVDVRTAREYVNNYASHAGFVDPTEEEERARKPKKPDTRCVWFSKTRLQQMLNKLEKEDGDGVRFYMITYNKKYDTTLVGRKTLVPEKKYWGYNTLLMVSTKPVKTGNEILHFDYYENMVNQEGVAQKNAKSEKPGFIVTFVPENRGELCPPPATCEFEGATLLDPIQKTDLSKK</sequence>
<dbReference type="AlphaFoldDB" id="A0A127V8W0"/>
<evidence type="ECO:0000256" key="1">
    <source>
        <dbReference type="SAM" id="SignalP"/>
    </source>
</evidence>